<evidence type="ECO:0000259" key="2">
    <source>
        <dbReference type="PROSITE" id="PS51762"/>
    </source>
</evidence>
<name>A0A4Q1KE28_9FLAO</name>
<accession>A0A4Q1KE28</accession>
<dbReference type="GO" id="GO:0004553">
    <property type="term" value="F:hydrolase activity, hydrolyzing O-glycosyl compounds"/>
    <property type="evidence" value="ECO:0007669"/>
    <property type="project" value="InterPro"/>
</dbReference>
<feature type="domain" description="GH16" evidence="2">
    <location>
        <begin position="14"/>
        <end position="253"/>
    </location>
</feature>
<keyword evidence="3" id="KW-0378">Hydrolase</keyword>
<gene>
    <name evidence="3" type="ORF">EQG61_03550</name>
</gene>
<dbReference type="InterPro" id="IPR050546">
    <property type="entry name" value="Glycosyl_Hydrlase_16"/>
</dbReference>
<dbReference type="SUPFAM" id="SSF49899">
    <property type="entry name" value="Concanavalin A-like lectins/glucanases"/>
    <property type="match status" value="1"/>
</dbReference>
<comment type="similarity">
    <text evidence="1">Belongs to the glycosyl hydrolase 16 family.</text>
</comment>
<dbReference type="PROSITE" id="PS51762">
    <property type="entry name" value="GH16_2"/>
    <property type="match status" value="1"/>
</dbReference>
<dbReference type="RefSeq" id="WP_129460510.1">
    <property type="nucleotide sequence ID" value="NZ_SBKN01000001.1"/>
</dbReference>
<dbReference type="AlphaFoldDB" id="A0A4Q1KE28"/>
<dbReference type="Proteomes" id="UP000289857">
    <property type="component" value="Unassembled WGS sequence"/>
</dbReference>
<protein>
    <submittedName>
        <fullName evidence="3">Glycoside hydrolase family 16 protein</fullName>
    </submittedName>
</protein>
<evidence type="ECO:0000256" key="1">
    <source>
        <dbReference type="ARBA" id="ARBA00006865"/>
    </source>
</evidence>
<reference evidence="4" key="1">
    <citation type="submission" date="2019-01" db="EMBL/GenBank/DDBJ databases">
        <title>Cytophagaceae bacterium strain CAR-16.</title>
        <authorList>
            <person name="Chen W.-M."/>
        </authorList>
    </citation>
    <scope>NUCLEOTIDE SEQUENCE [LARGE SCALE GENOMIC DNA]</scope>
    <source>
        <strain evidence="4">WWJ-16</strain>
    </source>
</reference>
<dbReference type="OrthoDB" id="9809583at2"/>
<organism evidence="3 4">
    <name type="scientific">Flavobacterium stagni</name>
    <dbReference type="NCBI Taxonomy" id="2506421"/>
    <lineage>
        <taxon>Bacteria</taxon>
        <taxon>Pseudomonadati</taxon>
        <taxon>Bacteroidota</taxon>
        <taxon>Flavobacteriia</taxon>
        <taxon>Flavobacteriales</taxon>
        <taxon>Flavobacteriaceae</taxon>
        <taxon>Flavobacterium</taxon>
    </lineage>
</organism>
<evidence type="ECO:0000313" key="4">
    <source>
        <dbReference type="Proteomes" id="UP000289857"/>
    </source>
</evidence>
<dbReference type="CDD" id="cd08023">
    <property type="entry name" value="GH16_laminarinase_like"/>
    <property type="match status" value="1"/>
</dbReference>
<comment type="caution">
    <text evidence="3">The sequence shown here is derived from an EMBL/GenBank/DDBJ whole genome shotgun (WGS) entry which is preliminary data.</text>
</comment>
<dbReference type="InterPro" id="IPR000757">
    <property type="entry name" value="Beta-glucanase-like"/>
</dbReference>
<dbReference type="InterPro" id="IPR013320">
    <property type="entry name" value="ConA-like_dom_sf"/>
</dbReference>
<dbReference type="Gene3D" id="2.60.120.200">
    <property type="match status" value="1"/>
</dbReference>
<dbReference type="EMBL" id="SBKN01000001">
    <property type="protein sequence ID" value="RXR24533.1"/>
    <property type="molecule type" value="Genomic_DNA"/>
</dbReference>
<dbReference type="PANTHER" id="PTHR10963:SF55">
    <property type="entry name" value="GLYCOSIDE HYDROLASE FAMILY 16 PROTEIN"/>
    <property type="match status" value="1"/>
</dbReference>
<keyword evidence="4" id="KW-1185">Reference proteome</keyword>
<proteinExistence type="inferred from homology"/>
<evidence type="ECO:0000313" key="3">
    <source>
        <dbReference type="EMBL" id="RXR24533.1"/>
    </source>
</evidence>
<sequence length="253" mass="29064">MKKIIVSLFMLSQISWGQQKERKLVWEENFEGTQLNTVVWNYELGDGCPNVCGWGNNEREIYTQTNHLVKDGYLTIEARKEGNKYTSTRITTAGKKEFQYGRIEARAKLPVGQGIWPAFWMLGANIGKVGWPLCGEIDILEYVGKNPHQVYTTLHTTANHGDHASSKVTEFPTIEEGFHTYAVEWDATKIEFFVDNQSVYVFAPKERTPEVWPFDQQFFILVNMAVGGNFGGPEVDDTIFPQRYVIDYIRVYQ</sequence>
<dbReference type="PANTHER" id="PTHR10963">
    <property type="entry name" value="GLYCOSYL HYDROLASE-RELATED"/>
    <property type="match status" value="1"/>
</dbReference>
<dbReference type="GO" id="GO:0005975">
    <property type="term" value="P:carbohydrate metabolic process"/>
    <property type="evidence" value="ECO:0007669"/>
    <property type="project" value="InterPro"/>
</dbReference>
<dbReference type="Pfam" id="PF00722">
    <property type="entry name" value="Glyco_hydro_16"/>
    <property type="match status" value="1"/>
</dbReference>